<evidence type="ECO:0000259" key="5">
    <source>
        <dbReference type="PROSITE" id="PS51007"/>
    </source>
</evidence>
<dbReference type="PANTHER" id="PTHR40394">
    <property type="entry name" value="LIPOPROTEIN-RELATED"/>
    <property type="match status" value="1"/>
</dbReference>
<dbReference type="Gene3D" id="1.10.760.10">
    <property type="entry name" value="Cytochrome c-like domain"/>
    <property type="match status" value="1"/>
</dbReference>
<evidence type="ECO:0000256" key="1">
    <source>
        <dbReference type="ARBA" id="ARBA00022617"/>
    </source>
</evidence>
<comment type="caution">
    <text evidence="6">The sequence shown here is derived from an EMBL/GenBank/DDBJ whole genome shotgun (WGS) entry which is preliminary data.</text>
</comment>
<name>A0A8J8FCN5_9BACT</name>
<dbReference type="Pfam" id="PF13442">
    <property type="entry name" value="Cytochrome_CBB3"/>
    <property type="match status" value="1"/>
</dbReference>
<keyword evidence="1 4" id="KW-0349">Heme</keyword>
<dbReference type="InterPro" id="IPR036909">
    <property type="entry name" value="Cyt_c-like_dom_sf"/>
</dbReference>
<evidence type="ECO:0000256" key="2">
    <source>
        <dbReference type="ARBA" id="ARBA00022723"/>
    </source>
</evidence>
<dbReference type="SUPFAM" id="SSF46626">
    <property type="entry name" value="Cytochrome c"/>
    <property type="match status" value="1"/>
</dbReference>
<sequence length="134" mass="14435">MKIKILVAFAIVLVAVLSSSFRFIQTKPWAAPDKAAKTANPVKSDAASVAAGKALWATHCASCHGKTGLGDGSKAAQLDTQPSDFTKAAFQSQSDGSLFFKVSEGREDMPGFKKKIPEQDDIWSLVNFMRTLKK</sequence>
<keyword evidence="2 4" id="KW-0479">Metal-binding</keyword>
<evidence type="ECO:0000313" key="6">
    <source>
        <dbReference type="EMBL" id="NNV55558.1"/>
    </source>
</evidence>
<dbReference type="RefSeq" id="WP_171607478.1">
    <property type="nucleotide sequence ID" value="NZ_WHPF01000005.1"/>
</dbReference>
<keyword evidence="3 4" id="KW-0408">Iron</keyword>
<dbReference type="Proteomes" id="UP000598971">
    <property type="component" value="Unassembled WGS sequence"/>
</dbReference>
<dbReference type="GO" id="GO:0046872">
    <property type="term" value="F:metal ion binding"/>
    <property type="evidence" value="ECO:0007669"/>
    <property type="project" value="UniProtKB-KW"/>
</dbReference>
<dbReference type="PROSITE" id="PS51007">
    <property type="entry name" value="CYTC"/>
    <property type="match status" value="1"/>
</dbReference>
<dbReference type="EMBL" id="WHPF01000005">
    <property type="protein sequence ID" value="NNV55558.1"/>
    <property type="molecule type" value="Genomic_DNA"/>
</dbReference>
<evidence type="ECO:0000313" key="7">
    <source>
        <dbReference type="Proteomes" id="UP000598971"/>
    </source>
</evidence>
<dbReference type="PANTHER" id="PTHR40394:SF2">
    <property type="entry name" value="QUINOL:CYTOCHROME C OXIDOREDUCTASE MEMBRANE PROTEIN"/>
    <property type="match status" value="1"/>
</dbReference>
<gene>
    <name evidence="6" type="ORF">GD597_08820</name>
</gene>
<reference evidence="6" key="1">
    <citation type="submission" date="2019-10" db="EMBL/GenBank/DDBJ databases">
        <title>Draft genome sequence of Panacibacter sp. KCS-6.</title>
        <authorList>
            <person name="Yim K.J."/>
        </authorList>
    </citation>
    <scope>NUCLEOTIDE SEQUENCE</scope>
    <source>
        <strain evidence="6">KCS-6</strain>
    </source>
</reference>
<feature type="domain" description="Cytochrome c" evidence="5">
    <location>
        <begin position="47"/>
        <end position="133"/>
    </location>
</feature>
<dbReference type="AlphaFoldDB" id="A0A8J8FCN5"/>
<dbReference type="GO" id="GO:0020037">
    <property type="term" value="F:heme binding"/>
    <property type="evidence" value="ECO:0007669"/>
    <property type="project" value="InterPro"/>
</dbReference>
<organism evidence="6 7">
    <name type="scientific">Limnovirga soli</name>
    <dbReference type="NCBI Taxonomy" id="2656915"/>
    <lineage>
        <taxon>Bacteria</taxon>
        <taxon>Pseudomonadati</taxon>
        <taxon>Bacteroidota</taxon>
        <taxon>Chitinophagia</taxon>
        <taxon>Chitinophagales</taxon>
        <taxon>Chitinophagaceae</taxon>
        <taxon>Limnovirga</taxon>
    </lineage>
</organism>
<keyword evidence="7" id="KW-1185">Reference proteome</keyword>
<evidence type="ECO:0000256" key="3">
    <source>
        <dbReference type="ARBA" id="ARBA00023004"/>
    </source>
</evidence>
<accession>A0A8J8FCN5</accession>
<dbReference type="GO" id="GO:0009055">
    <property type="term" value="F:electron transfer activity"/>
    <property type="evidence" value="ECO:0007669"/>
    <property type="project" value="InterPro"/>
</dbReference>
<dbReference type="InterPro" id="IPR009056">
    <property type="entry name" value="Cyt_c-like_dom"/>
</dbReference>
<evidence type="ECO:0000256" key="4">
    <source>
        <dbReference type="PROSITE-ProRule" id="PRU00433"/>
    </source>
</evidence>
<proteinExistence type="predicted"/>
<protein>
    <submittedName>
        <fullName evidence="6">C-type cytochrome</fullName>
    </submittedName>
</protein>